<dbReference type="PANTHER" id="PTHR34818:SF1">
    <property type="entry name" value="PROTEIN BLI-3"/>
    <property type="match status" value="1"/>
</dbReference>
<dbReference type="InterPro" id="IPR038725">
    <property type="entry name" value="YdaG_split_barrel_FMN-bd"/>
</dbReference>
<name>A0A4R2GJU4_9HYPH</name>
<dbReference type="InterPro" id="IPR012349">
    <property type="entry name" value="Split_barrel_FMN-bd"/>
</dbReference>
<sequence length="166" mass="18624">MTLYGNLSQEEAVDKVWELVDAIGVCMLVTWDGERQRSRPVAARPNRERHAIYFLTDEASAKKDQIHRFPLVSLNFADHHGNNYLAVSGRADVSDDRVMIREIFSVNDRAWWASPEDPAIRLITFQPEEAEIWGGLGRLRAVVALLRAAISGANPRLGDSRKVSGL</sequence>
<dbReference type="AlphaFoldDB" id="A0A4R2GJU4"/>
<dbReference type="Pfam" id="PF16242">
    <property type="entry name" value="Pyrid_ox_like"/>
    <property type="match status" value="1"/>
</dbReference>
<dbReference type="Proteomes" id="UP000294881">
    <property type="component" value="Unassembled WGS sequence"/>
</dbReference>
<comment type="caution">
    <text evidence="2">The sequence shown here is derived from an EMBL/GenBank/DDBJ whole genome shotgun (WGS) entry which is preliminary data.</text>
</comment>
<dbReference type="PANTHER" id="PTHR34818">
    <property type="entry name" value="PROTEIN BLI-3"/>
    <property type="match status" value="1"/>
</dbReference>
<evidence type="ECO:0000259" key="1">
    <source>
        <dbReference type="Pfam" id="PF16242"/>
    </source>
</evidence>
<dbReference type="Gene3D" id="2.30.110.10">
    <property type="entry name" value="Electron Transport, Fmn-binding Protein, Chain A"/>
    <property type="match status" value="1"/>
</dbReference>
<feature type="domain" description="General stress protein FMN-binding split barrel" evidence="1">
    <location>
        <begin position="11"/>
        <end position="154"/>
    </location>
</feature>
<evidence type="ECO:0000313" key="2">
    <source>
        <dbReference type="EMBL" id="TCO09039.1"/>
    </source>
</evidence>
<evidence type="ECO:0000313" key="3">
    <source>
        <dbReference type="Proteomes" id="UP000294881"/>
    </source>
</evidence>
<protein>
    <submittedName>
        <fullName evidence="2">General stress protein 26</fullName>
    </submittedName>
</protein>
<dbReference type="InterPro" id="IPR052917">
    <property type="entry name" value="Stress-Dev_Protein"/>
</dbReference>
<dbReference type="EMBL" id="SLWL01000019">
    <property type="protein sequence ID" value="TCO09039.1"/>
    <property type="molecule type" value="Genomic_DNA"/>
</dbReference>
<gene>
    <name evidence="2" type="ORF">EV666_11934</name>
</gene>
<dbReference type="RefSeq" id="WP_165910055.1">
    <property type="nucleotide sequence ID" value="NZ_JBHUNN010000002.1"/>
</dbReference>
<keyword evidence="3" id="KW-1185">Reference proteome</keyword>
<reference evidence="2 3" key="1">
    <citation type="submission" date="2019-03" db="EMBL/GenBank/DDBJ databases">
        <title>Genomic Encyclopedia of Type Strains, Phase IV (KMG-IV): sequencing the most valuable type-strain genomes for metagenomic binning, comparative biology and taxonomic classification.</title>
        <authorList>
            <person name="Goeker M."/>
        </authorList>
    </citation>
    <scope>NUCLEOTIDE SEQUENCE [LARGE SCALE GENOMIC DNA]</scope>
    <source>
        <strain evidence="2 3">DSM 22958</strain>
    </source>
</reference>
<proteinExistence type="predicted"/>
<organism evidence="2 3">
    <name type="scientific">Camelimonas lactis</name>
    <dbReference type="NCBI Taxonomy" id="659006"/>
    <lineage>
        <taxon>Bacteria</taxon>
        <taxon>Pseudomonadati</taxon>
        <taxon>Pseudomonadota</taxon>
        <taxon>Alphaproteobacteria</taxon>
        <taxon>Hyphomicrobiales</taxon>
        <taxon>Chelatococcaceae</taxon>
        <taxon>Camelimonas</taxon>
    </lineage>
</organism>
<accession>A0A4R2GJU4</accession>
<dbReference type="SUPFAM" id="SSF50475">
    <property type="entry name" value="FMN-binding split barrel"/>
    <property type="match status" value="1"/>
</dbReference>